<dbReference type="InterPro" id="IPR011047">
    <property type="entry name" value="Quinoprotein_ADH-like_sf"/>
</dbReference>
<dbReference type="Gene3D" id="2.130.10.10">
    <property type="entry name" value="YVTN repeat-like/Quinoprotein amine dehydrogenase"/>
    <property type="match status" value="2"/>
</dbReference>
<protein>
    <submittedName>
        <fullName evidence="4">WD40 repeat domain-containing protein</fullName>
    </submittedName>
</protein>
<sequence length="465" mass="50085">MYDVEIVVAGFEDGTVWAWDTDAPNEPWAVHSHAARVNSLAFRSTVKTAIIASGGDDENVVVSYPFLPGSREYQDHEVIVFRGNFGAVRSVAANVTSTPFTVFSGGDDGVIRTWRLSDRKLLSASSGHHGAVTAIAIDPQGVGVSGGGDGSIRSWRPSSSSTESKLEMPIAKVISMIGTVISGESVVVSGHEDGSIVSWHGGTGRHRDLLERRAEKVISDLDLGVHGGRFTALLGYKEGRAYWWDLQTGSIRGEIECNCNELLCVRFQQVGYRPKAAIADREGTIYIRDLAGSFIEDKKLVHHGGIHAIDFKVIDDIPMLASCGADSTVVLWNLKNGTSRTLPLSTSPVRAVKLESIAGRLVVVVGHIDGTVAIWHAESKSIRTLSTSSSPVRAVSAYEHGGRIIIVSSSDDSSLRIWHHESNKPYSTLPLPKPANSFLLDTRGHLFIGAENEVLALSPPSEFGD</sequence>
<proteinExistence type="predicted"/>
<dbReference type="InterPro" id="IPR001680">
    <property type="entry name" value="WD40_rpt"/>
</dbReference>
<dbReference type="PANTHER" id="PTHR22847:SF637">
    <property type="entry name" value="WD REPEAT DOMAIN 5B"/>
    <property type="match status" value="1"/>
</dbReference>
<accession>A0ABW2D5U4</accession>
<evidence type="ECO:0000313" key="5">
    <source>
        <dbReference type="Proteomes" id="UP001596470"/>
    </source>
</evidence>
<dbReference type="SUPFAM" id="SSF50998">
    <property type="entry name" value="Quinoprotein alcohol dehydrogenase-like"/>
    <property type="match status" value="1"/>
</dbReference>
<organism evidence="4 5">
    <name type="scientific">Glycomyces mayteni</name>
    <dbReference type="NCBI Taxonomy" id="543887"/>
    <lineage>
        <taxon>Bacteria</taxon>
        <taxon>Bacillati</taxon>
        <taxon>Actinomycetota</taxon>
        <taxon>Actinomycetes</taxon>
        <taxon>Glycomycetales</taxon>
        <taxon>Glycomycetaceae</taxon>
        <taxon>Glycomyces</taxon>
    </lineage>
</organism>
<keyword evidence="5" id="KW-1185">Reference proteome</keyword>
<dbReference type="InterPro" id="IPR015943">
    <property type="entry name" value="WD40/YVTN_repeat-like_dom_sf"/>
</dbReference>
<feature type="repeat" description="WD" evidence="3">
    <location>
        <begin position="125"/>
        <end position="165"/>
    </location>
</feature>
<dbReference type="PANTHER" id="PTHR22847">
    <property type="entry name" value="WD40 REPEAT PROTEIN"/>
    <property type="match status" value="1"/>
</dbReference>
<dbReference type="Proteomes" id="UP001596470">
    <property type="component" value="Unassembled WGS sequence"/>
</dbReference>
<name>A0ABW2D5U4_9ACTN</name>
<evidence type="ECO:0000256" key="1">
    <source>
        <dbReference type="ARBA" id="ARBA00022574"/>
    </source>
</evidence>
<reference evidence="5" key="1">
    <citation type="journal article" date="2019" name="Int. J. Syst. Evol. Microbiol.">
        <title>The Global Catalogue of Microorganisms (GCM) 10K type strain sequencing project: providing services to taxonomists for standard genome sequencing and annotation.</title>
        <authorList>
            <consortium name="The Broad Institute Genomics Platform"/>
            <consortium name="The Broad Institute Genome Sequencing Center for Infectious Disease"/>
            <person name="Wu L."/>
            <person name="Ma J."/>
        </authorList>
    </citation>
    <scope>NUCLEOTIDE SEQUENCE [LARGE SCALE GENOMIC DNA]</scope>
    <source>
        <strain evidence="5">KACC 12634</strain>
    </source>
</reference>
<gene>
    <name evidence="4" type="ORF">ACFQS3_09965</name>
</gene>
<dbReference type="RefSeq" id="WP_382349238.1">
    <property type="nucleotide sequence ID" value="NZ_JBHMBP010000002.1"/>
</dbReference>
<dbReference type="EMBL" id="JBHSYS010000002">
    <property type="protein sequence ID" value="MFC6957519.1"/>
    <property type="molecule type" value="Genomic_DNA"/>
</dbReference>
<evidence type="ECO:0000313" key="4">
    <source>
        <dbReference type="EMBL" id="MFC6957519.1"/>
    </source>
</evidence>
<evidence type="ECO:0000256" key="3">
    <source>
        <dbReference type="PROSITE-ProRule" id="PRU00221"/>
    </source>
</evidence>
<dbReference type="SMART" id="SM00320">
    <property type="entry name" value="WD40"/>
    <property type="match status" value="7"/>
</dbReference>
<keyword evidence="1 3" id="KW-0853">WD repeat</keyword>
<feature type="repeat" description="WD" evidence="3">
    <location>
        <begin position="406"/>
        <end position="428"/>
    </location>
</feature>
<keyword evidence="2" id="KW-0677">Repeat</keyword>
<dbReference type="PROSITE" id="PS50082">
    <property type="entry name" value="WD_REPEATS_2"/>
    <property type="match status" value="2"/>
</dbReference>
<dbReference type="Pfam" id="PF00400">
    <property type="entry name" value="WD40"/>
    <property type="match status" value="4"/>
</dbReference>
<evidence type="ECO:0000256" key="2">
    <source>
        <dbReference type="ARBA" id="ARBA00022737"/>
    </source>
</evidence>
<comment type="caution">
    <text evidence="4">The sequence shown here is derived from an EMBL/GenBank/DDBJ whole genome shotgun (WGS) entry which is preliminary data.</text>
</comment>